<feature type="compositionally biased region" description="Low complexity" evidence="5">
    <location>
        <begin position="797"/>
        <end position="824"/>
    </location>
</feature>
<dbReference type="EMBL" id="JAEPRC010000023">
    <property type="protein sequence ID" value="KAG2214618.1"/>
    <property type="molecule type" value="Genomic_DNA"/>
</dbReference>
<comment type="caution">
    <text evidence="8">The sequence shown here is derived from an EMBL/GenBank/DDBJ whole genome shotgun (WGS) entry which is preliminary data.</text>
</comment>
<dbReference type="InterPro" id="IPR045258">
    <property type="entry name" value="ACAP1/2/3-like"/>
</dbReference>
<keyword evidence="9" id="KW-1185">Reference proteome</keyword>
<dbReference type="GO" id="GO:0008270">
    <property type="term" value="F:zinc ion binding"/>
    <property type="evidence" value="ECO:0007669"/>
    <property type="project" value="UniProtKB-KW"/>
</dbReference>
<feature type="domain" description="PH" evidence="6">
    <location>
        <begin position="359"/>
        <end position="468"/>
    </location>
</feature>
<evidence type="ECO:0000259" key="7">
    <source>
        <dbReference type="PROSITE" id="PS50115"/>
    </source>
</evidence>
<feature type="region of interest" description="Disordered" evidence="5">
    <location>
        <begin position="1"/>
        <end position="36"/>
    </location>
</feature>
<dbReference type="SUPFAM" id="SSF57863">
    <property type="entry name" value="ArfGap/RecO-like zinc finger"/>
    <property type="match status" value="1"/>
</dbReference>
<dbReference type="SUPFAM" id="SSF103657">
    <property type="entry name" value="BAR/IMD domain-like"/>
    <property type="match status" value="1"/>
</dbReference>
<evidence type="ECO:0000313" key="9">
    <source>
        <dbReference type="Proteomes" id="UP000650833"/>
    </source>
</evidence>
<dbReference type="SMART" id="SM00233">
    <property type="entry name" value="PH"/>
    <property type="match status" value="1"/>
</dbReference>
<dbReference type="Gene3D" id="2.30.29.30">
    <property type="entry name" value="Pleckstrin-homology domain (PH domain)/Phosphotyrosine-binding domain (PTB)"/>
    <property type="match status" value="1"/>
</dbReference>
<dbReference type="InterPro" id="IPR004148">
    <property type="entry name" value="BAR_dom"/>
</dbReference>
<dbReference type="SMART" id="SM00105">
    <property type="entry name" value="ArfGap"/>
    <property type="match status" value="1"/>
</dbReference>
<evidence type="ECO:0000256" key="5">
    <source>
        <dbReference type="SAM" id="MobiDB-lite"/>
    </source>
</evidence>
<evidence type="ECO:0000256" key="4">
    <source>
        <dbReference type="PROSITE-ProRule" id="PRU00288"/>
    </source>
</evidence>
<name>A0A8H7RRU1_9FUNG</name>
<feature type="domain" description="Arf-GAP" evidence="7">
    <location>
        <begin position="556"/>
        <end position="680"/>
    </location>
</feature>
<dbReference type="PANTHER" id="PTHR23180:SF160">
    <property type="entry name" value="ADP-RIBOSYLATION FACTOR GTPASE-ACTIVATING PROTEIN EFFECTOR PROTEIN 1"/>
    <property type="match status" value="1"/>
</dbReference>
<evidence type="ECO:0008006" key="10">
    <source>
        <dbReference type="Google" id="ProtNLM"/>
    </source>
</evidence>
<dbReference type="InterPro" id="IPR027267">
    <property type="entry name" value="AH/BAR_dom_sf"/>
</dbReference>
<keyword evidence="1" id="KW-0479">Metal-binding</keyword>
<dbReference type="InterPro" id="IPR001849">
    <property type="entry name" value="PH_domain"/>
</dbReference>
<protein>
    <recommendedName>
        <fullName evidence="10">ArfGap-domain-containing protein</fullName>
    </recommendedName>
</protein>
<evidence type="ECO:0000256" key="1">
    <source>
        <dbReference type="ARBA" id="ARBA00022723"/>
    </source>
</evidence>
<dbReference type="FunFam" id="1.10.220.150:FF:000017">
    <property type="entry name" value="ARF GTPase activator (Csx2), putative"/>
    <property type="match status" value="1"/>
</dbReference>
<dbReference type="Pfam" id="PF01412">
    <property type="entry name" value="ArfGap"/>
    <property type="match status" value="1"/>
</dbReference>
<proteinExistence type="predicted"/>
<keyword evidence="2 4" id="KW-0863">Zinc-finger</keyword>
<dbReference type="InterPro" id="IPR011993">
    <property type="entry name" value="PH-like_dom_sf"/>
</dbReference>
<gene>
    <name evidence="8" type="ORF">INT46_008163</name>
</gene>
<dbReference type="AlphaFoldDB" id="A0A8H7RRU1"/>
<dbReference type="CDD" id="cd08204">
    <property type="entry name" value="ArfGap"/>
    <property type="match status" value="1"/>
</dbReference>
<dbReference type="Pfam" id="PF16746">
    <property type="entry name" value="BAR_3"/>
    <property type="match status" value="1"/>
</dbReference>
<dbReference type="GO" id="GO:0005096">
    <property type="term" value="F:GTPase activator activity"/>
    <property type="evidence" value="ECO:0007669"/>
    <property type="project" value="InterPro"/>
</dbReference>
<evidence type="ECO:0000313" key="8">
    <source>
        <dbReference type="EMBL" id="KAG2214618.1"/>
    </source>
</evidence>
<dbReference type="SUPFAM" id="SSF50729">
    <property type="entry name" value="PH domain-like"/>
    <property type="match status" value="1"/>
</dbReference>
<dbReference type="InterPro" id="IPR037278">
    <property type="entry name" value="ARFGAP/RecO"/>
</dbReference>
<dbReference type="PROSITE" id="PS50115">
    <property type="entry name" value="ARFGAP"/>
    <property type="match status" value="1"/>
</dbReference>
<dbReference type="InterPro" id="IPR001164">
    <property type="entry name" value="ArfGAP_dom"/>
</dbReference>
<evidence type="ECO:0000259" key="6">
    <source>
        <dbReference type="PROSITE" id="PS50003"/>
    </source>
</evidence>
<dbReference type="FunFam" id="2.30.29.30:FF:000252">
    <property type="entry name" value="ARF GTPase activator (Csx2)"/>
    <property type="match status" value="1"/>
</dbReference>
<accession>A0A8H7RRU1</accession>
<dbReference type="Proteomes" id="UP000650833">
    <property type="component" value="Unassembled WGS sequence"/>
</dbReference>
<dbReference type="Gene3D" id="1.20.1270.60">
    <property type="entry name" value="Arfaptin homology (AH) domain/BAR domain"/>
    <property type="match status" value="1"/>
</dbReference>
<dbReference type="Gene3D" id="1.10.220.150">
    <property type="entry name" value="Arf GTPase activating protein"/>
    <property type="match status" value="1"/>
</dbReference>
<reference evidence="8" key="1">
    <citation type="submission" date="2020-12" db="EMBL/GenBank/DDBJ databases">
        <title>Metabolic potential, ecology and presence of endohyphal bacteria is reflected in genomic diversity of Mucoromycotina.</title>
        <authorList>
            <person name="Muszewska A."/>
            <person name="Okrasinska A."/>
            <person name="Steczkiewicz K."/>
            <person name="Drgas O."/>
            <person name="Orlowska M."/>
            <person name="Perlinska-Lenart U."/>
            <person name="Aleksandrzak-Piekarczyk T."/>
            <person name="Szatraj K."/>
            <person name="Zielenkiewicz U."/>
            <person name="Pilsyk S."/>
            <person name="Malc E."/>
            <person name="Mieczkowski P."/>
            <person name="Kruszewska J.S."/>
            <person name="Biernat P."/>
            <person name="Pawlowska J."/>
        </authorList>
    </citation>
    <scope>NUCLEOTIDE SEQUENCE</scope>
    <source>
        <strain evidence="8">CBS 226.32</strain>
    </source>
</reference>
<dbReference type="PRINTS" id="PR00405">
    <property type="entry name" value="REVINTRACTNG"/>
</dbReference>
<feature type="compositionally biased region" description="Low complexity" evidence="5">
    <location>
        <begin position="537"/>
        <end position="556"/>
    </location>
</feature>
<dbReference type="OrthoDB" id="10266696at2759"/>
<dbReference type="PANTHER" id="PTHR23180">
    <property type="entry name" value="CENTAURIN/ARF"/>
    <property type="match status" value="1"/>
</dbReference>
<dbReference type="PROSITE" id="PS50003">
    <property type="entry name" value="PH_DOMAIN"/>
    <property type="match status" value="1"/>
</dbReference>
<feature type="region of interest" description="Disordered" evidence="5">
    <location>
        <begin position="780"/>
        <end position="824"/>
    </location>
</feature>
<evidence type="ECO:0000256" key="2">
    <source>
        <dbReference type="ARBA" id="ARBA00022771"/>
    </source>
</evidence>
<feature type="region of interest" description="Disordered" evidence="5">
    <location>
        <begin position="513"/>
        <end position="556"/>
    </location>
</feature>
<feature type="compositionally biased region" description="Polar residues" evidence="5">
    <location>
        <begin position="781"/>
        <end position="790"/>
    </location>
</feature>
<sequence length="898" mass="100855">MSEQSIVMPPFVQDLSSSKSSDNNLGRQPGIAAGGAELDLEDGPLFRATIKEYEGRTSALKAYLKRILKSASAMLEAKNNLLEQDKLFIESLKEAPFTEPLFTHYLDSTWSKLHEQQERLSFCMQNLLISPLQKLYDMDIKTVDTKRKRFEDVSKEYYSNLSKYLSIKTPGNTKKQKAEFEFMGKKSEFDLVRFDYYSFLRDLHGGKKEQEILYHLLNHHEKQYAYYQSVQKTLEPYKHGLDQLATIIAEASREQKVVNQERHEKRKILVEKYTTPNLTDDEKNKRKSLYTMLSPTSMAPTSPTNYESIITPTSPPDLELSATTEPSIGLGIQVSNVESKFKGIRDLEQQDQDFIHSSGRKKEGFLFAPSKPIKNNNTPSFDMSSNVNWHKYWCVLSGGQLHEYSNWKKHLETHIEPIDLRFATVREARNADRRFCFEVITPNFRRMYQATSNEELSSWIATINNAISSILNGMSSSADLKNGSTLKKSNTWKQARSLSGALSGLAAAKDKYLKKRHSHQHHNSDQKLVISPPLPNYQPSSSSSASNKSNNTTPNSDLLLQLRKDLSNTICADCSAKNPDWCSLNLGILLCIECSGIHRSLGTHISKVRSLTLDKASFTPDIVQLLLSIGNAKSNAIWESQLHDVTINKPTPTDSRDTKLKYIQAKYVDKSLVQPMGPTISPMELLYTAIEQDDIPRALYAIALGANVNEPLPSDTIIPIIKRKKYSTLKLPLLDVEGNEYLDRTLEVEQQPSKEEDLFIVRYALHYALLLHSSSMDDCESSTTATSSGMQPCADDTSSSNNMSSSSSSSTHTSSSHNSSQHTTTKPRIFSMAEFLFQNGADVAIIDSSTGCLLADLIGLGKLVDDEAIVYLNMKNSLRGQSPIVRKQIIPNPPATHQ</sequence>
<keyword evidence="3" id="KW-0862">Zinc</keyword>
<organism evidence="8 9">
    <name type="scientific">Mucor plumbeus</name>
    <dbReference type="NCBI Taxonomy" id="97098"/>
    <lineage>
        <taxon>Eukaryota</taxon>
        <taxon>Fungi</taxon>
        <taxon>Fungi incertae sedis</taxon>
        <taxon>Mucoromycota</taxon>
        <taxon>Mucoromycotina</taxon>
        <taxon>Mucoromycetes</taxon>
        <taxon>Mucorales</taxon>
        <taxon>Mucorineae</taxon>
        <taxon>Mucoraceae</taxon>
        <taxon>Mucor</taxon>
    </lineage>
</organism>
<evidence type="ECO:0000256" key="3">
    <source>
        <dbReference type="ARBA" id="ARBA00022833"/>
    </source>
</evidence>
<dbReference type="GO" id="GO:0005737">
    <property type="term" value="C:cytoplasm"/>
    <property type="evidence" value="ECO:0007669"/>
    <property type="project" value="InterPro"/>
</dbReference>
<dbReference type="InterPro" id="IPR038508">
    <property type="entry name" value="ArfGAP_dom_sf"/>
</dbReference>
<dbReference type="Pfam" id="PF00169">
    <property type="entry name" value="PH"/>
    <property type="match status" value="1"/>
</dbReference>